<evidence type="ECO:0000313" key="3">
    <source>
        <dbReference type="Proteomes" id="UP000298284"/>
    </source>
</evidence>
<keyword evidence="3" id="KW-1185">Reference proteome</keyword>
<dbReference type="RefSeq" id="WP_135533155.1">
    <property type="nucleotide sequence ID" value="NZ_SRKZ01000012.1"/>
</dbReference>
<dbReference type="InterPro" id="IPR001387">
    <property type="entry name" value="Cro/C1-type_HTH"/>
</dbReference>
<name>A0A4Z0MAY9_9BACT</name>
<dbReference type="PROSITE" id="PS50943">
    <property type="entry name" value="HTH_CROC1"/>
    <property type="match status" value="1"/>
</dbReference>
<evidence type="ECO:0000259" key="1">
    <source>
        <dbReference type="PROSITE" id="PS50943"/>
    </source>
</evidence>
<proteinExistence type="predicted"/>
<dbReference type="SMART" id="SM00530">
    <property type="entry name" value="HTH_XRE"/>
    <property type="match status" value="1"/>
</dbReference>
<gene>
    <name evidence="2" type="ORF">EU557_24945</name>
</gene>
<comment type="caution">
    <text evidence="2">The sequence shown here is derived from an EMBL/GenBank/DDBJ whole genome shotgun (WGS) entry which is preliminary data.</text>
</comment>
<reference evidence="2 3" key="1">
    <citation type="submission" date="2019-04" db="EMBL/GenBank/DDBJ databases">
        <authorList>
            <person name="Feng G."/>
            <person name="Zhang J."/>
            <person name="Zhu H."/>
        </authorList>
    </citation>
    <scope>NUCLEOTIDE SEQUENCE [LARGE SCALE GENOMIC DNA]</scope>
    <source>
        <strain evidence="2 3">JCM 19491</strain>
    </source>
</reference>
<dbReference type="AlphaFoldDB" id="A0A4Z0MAY9"/>
<accession>A0A4Z0MAY9</accession>
<evidence type="ECO:0000313" key="2">
    <source>
        <dbReference type="EMBL" id="TGD76912.1"/>
    </source>
</evidence>
<dbReference type="Gene3D" id="1.10.260.40">
    <property type="entry name" value="lambda repressor-like DNA-binding domains"/>
    <property type="match status" value="1"/>
</dbReference>
<feature type="domain" description="HTH cro/C1-type" evidence="1">
    <location>
        <begin position="17"/>
        <end position="71"/>
    </location>
</feature>
<dbReference type="OrthoDB" id="680346at2"/>
<organism evidence="2 3">
    <name type="scientific">Hymenobacter wooponensis</name>
    <dbReference type="NCBI Taxonomy" id="1525360"/>
    <lineage>
        <taxon>Bacteria</taxon>
        <taxon>Pseudomonadati</taxon>
        <taxon>Bacteroidota</taxon>
        <taxon>Cytophagia</taxon>
        <taxon>Cytophagales</taxon>
        <taxon>Hymenobacteraceae</taxon>
        <taxon>Hymenobacter</taxon>
    </lineage>
</organism>
<dbReference type="CDD" id="cd00093">
    <property type="entry name" value="HTH_XRE"/>
    <property type="match status" value="1"/>
</dbReference>
<dbReference type="InterPro" id="IPR010982">
    <property type="entry name" value="Lambda_DNA-bd_dom_sf"/>
</dbReference>
<dbReference type="GO" id="GO:0003677">
    <property type="term" value="F:DNA binding"/>
    <property type="evidence" value="ECO:0007669"/>
    <property type="project" value="InterPro"/>
</dbReference>
<dbReference type="Pfam" id="PF01381">
    <property type="entry name" value="HTH_3"/>
    <property type="match status" value="1"/>
</dbReference>
<protein>
    <submittedName>
        <fullName evidence="2">XRE family transcriptional regulator</fullName>
    </submittedName>
</protein>
<sequence length="78" mass="8933">MNYLRDQESLYKFGLRLRQVRKAKGLTQEGLAAAADMEFSQIGRIERGVINTRLSTVFVLAHTLKIDVRDIFDFSNIS</sequence>
<dbReference type="SUPFAM" id="SSF47413">
    <property type="entry name" value="lambda repressor-like DNA-binding domains"/>
    <property type="match status" value="1"/>
</dbReference>
<dbReference type="Proteomes" id="UP000298284">
    <property type="component" value="Unassembled WGS sequence"/>
</dbReference>
<dbReference type="EMBL" id="SRKZ01000012">
    <property type="protein sequence ID" value="TGD76912.1"/>
    <property type="molecule type" value="Genomic_DNA"/>
</dbReference>